<reference evidence="1 4" key="1">
    <citation type="submission" date="2021-01" db="EMBL/GenBank/DDBJ databases">
        <title>Sequencing the genomes of 1000 actinobacteria strains.</title>
        <authorList>
            <person name="Klenk H.-P."/>
        </authorList>
    </citation>
    <scope>NUCLEOTIDE SEQUENCE [LARGE SCALE GENOMIC DNA]</scope>
    <source>
        <strain evidence="1 4">DSM 44581</strain>
    </source>
</reference>
<evidence type="ECO:0000313" key="3">
    <source>
        <dbReference type="Proteomes" id="UP000671828"/>
    </source>
</evidence>
<gene>
    <name evidence="2" type="ORF">J7S33_25765</name>
    <name evidence="1" type="ORF">JOE68_004976</name>
</gene>
<organism evidence="2 3">
    <name type="scientific">Saccharothrix algeriensis</name>
    <dbReference type="NCBI Taxonomy" id="173560"/>
    <lineage>
        <taxon>Bacteria</taxon>
        <taxon>Bacillati</taxon>
        <taxon>Actinomycetota</taxon>
        <taxon>Actinomycetes</taxon>
        <taxon>Pseudonocardiales</taxon>
        <taxon>Pseudonocardiaceae</taxon>
        <taxon>Saccharothrix</taxon>
    </lineage>
</organism>
<keyword evidence="4" id="KW-1185">Reference proteome</keyword>
<dbReference type="Proteomes" id="UP001195724">
    <property type="component" value="Unassembled WGS sequence"/>
</dbReference>
<dbReference type="RefSeq" id="WP_204844657.1">
    <property type="nucleotide sequence ID" value="NZ_JAFBCL010000001.1"/>
</dbReference>
<evidence type="ECO:0000313" key="4">
    <source>
        <dbReference type="Proteomes" id="UP001195724"/>
    </source>
</evidence>
<protein>
    <submittedName>
        <fullName evidence="2">Uncharacterized protein</fullName>
    </submittedName>
</protein>
<accession>A0A8T8HVS5</accession>
<dbReference type="EMBL" id="JAFBCL010000001">
    <property type="protein sequence ID" value="MBM7814111.1"/>
    <property type="molecule type" value="Genomic_DNA"/>
</dbReference>
<dbReference type="Proteomes" id="UP000671828">
    <property type="component" value="Chromosome"/>
</dbReference>
<name>A0A8T8HVS5_9PSEU</name>
<proteinExistence type="predicted"/>
<sequence>MFNTVLGVTAQQWAKIDGDSPITSEIHRDAVQFSWGDGGVEMLFTPQALEKLLSEGQEALRLINEQRSPA</sequence>
<evidence type="ECO:0000313" key="1">
    <source>
        <dbReference type="EMBL" id="MBM7814111.1"/>
    </source>
</evidence>
<dbReference type="EMBL" id="CP072788">
    <property type="protein sequence ID" value="QTR02491.1"/>
    <property type="molecule type" value="Genomic_DNA"/>
</dbReference>
<reference evidence="2" key="2">
    <citation type="submission" date="2021-04" db="EMBL/GenBank/DDBJ databases">
        <title>Saccharothrix algeriensis WGS.</title>
        <authorList>
            <person name="Stuskova K."/>
            <person name="Hakalova E."/>
            <person name="Tebbal A.B."/>
            <person name="Eichmeier A."/>
        </authorList>
    </citation>
    <scope>NUCLEOTIDE SEQUENCE</scope>
    <source>
        <strain evidence="2">NRRL B-24137</strain>
    </source>
</reference>
<dbReference type="AlphaFoldDB" id="A0A8T8HVS5"/>
<evidence type="ECO:0000313" key="2">
    <source>
        <dbReference type="EMBL" id="QTR02491.1"/>
    </source>
</evidence>